<dbReference type="InterPro" id="IPR015637">
    <property type="entry name" value="MUG/TDG"/>
</dbReference>
<organism evidence="6 7">
    <name type="scientific">Rhodocollybia butyracea</name>
    <dbReference type="NCBI Taxonomy" id="206335"/>
    <lineage>
        <taxon>Eukaryota</taxon>
        <taxon>Fungi</taxon>
        <taxon>Dikarya</taxon>
        <taxon>Basidiomycota</taxon>
        <taxon>Agaricomycotina</taxon>
        <taxon>Agaricomycetes</taxon>
        <taxon>Agaricomycetidae</taxon>
        <taxon>Agaricales</taxon>
        <taxon>Marasmiineae</taxon>
        <taxon>Omphalotaceae</taxon>
        <taxon>Rhodocollybia</taxon>
    </lineage>
</organism>
<dbReference type="SUPFAM" id="SSF52141">
    <property type="entry name" value="Uracil-DNA glycosylase-like"/>
    <property type="match status" value="1"/>
</dbReference>
<dbReference type="GO" id="GO:0004844">
    <property type="term" value="F:uracil DNA N-glycosylase activity"/>
    <property type="evidence" value="ECO:0007669"/>
    <property type="project" value="TreeGrafter"/>
</dbReference>
<feature type="region of interest" description="Disordered" evidence="4">
    <location>
        <begin position="46"/>
        <end position="114"/>
    </location>
</feature>
<keyword evidence="2" id="KW-0378">Hydrolase</keyword>
<name>A0A9P5PQT4_9AGAR</name>
<dbReference type="AlphaFoldDB" id="A0A9P5PQT4"/>
<reference evidence="6" key="1">
    <citation type="submission" date="2020-11" db="EMBL/GenBank/DDBJ databases">
        <authorList>
            <consortium name="DOE Joint Genome Institute"/>
            <person name="Ahrendt S."/>
            <person name="Riley R."/>
            <person name="Andreopoulos W."/>
            <person name="Labutti K."/>
            <person name="Pangilinan J."/>
            <person name="Ruiz-Duenas F.J."/>
            <person name="Barrasa J.M."/>
            <person name="Sanchez-Garcia M."/>
            <person name="Camarero S."/>
            <person name="Miyauchi S."/>
            <person name="Serrano A."/>
            <person name="Linde D."/>
            <person name="Babiker R."/>
            <person name="Drula E."/>
            <person name="Ayuso-Fernandez I."/>
            <person name="Pacheco R."/>
            <person name="Padilla G."/>
            <person name="Ferreira P."/>
            <person name="Barriuso J."/>
            <person name="Kellner H."/>
            <person name="Castanera R."/>
            <person name="Alfaro M."/>
            <person name="Ramirez L."/>
            <person name="Pisabarro A.G."/>
            <person name="Kuo A."/>
            <person name="Tritt A."/>
            <person name="Lipzen A."/>
            <person name="He G."/>
            <person name="Yan M."/>
            <person name="Ng V."/>
            <person name="Cullen D."/>
            <person name="Martin F."/>
            <person name="Rosso M.-N."/>
            <person name="Henrissat B."/>
            <person name="Hibbett D."/>
            <person name="Martinez A.T."/>
            <person name="Grigoriev I.V."/>
        </authorList>
    </citation>
    <scope>NUCLEOTIDE SEQUENCE</scope>
    <source>
        <strain evidence="6">AH 40177</strain>
    </source>
</reference>
<dbReference type="Pfam" id="PF03167">
    <property type="entry name" value="UDG"/>
    <property type="match status" value="1"/>
</dbReference>
<evidence type="ECO:0000256" key="1">
    <source>
        <dbReference type="ARBA" id="ARBA00022763"/>
    </source>
</evidence>
<keyword evidence="3" id="KW-0234">DNA repair</keyword>
<sequence length="332" mass="37035">MSLFAPKEDEVDEEVLEESPTAECLSRFQASLSRFSYNFDATAGVGHGVSASNFSKTVQTSPSKKDRSMKSESSQPVASPLKRQRIDEEQASDSEPLEPVSPSKKAKGKRPARRYAPPEVYAHLKPLNDCLLQSLDIVFCGVNPGQRSAETGHHFGHPTNQFWKCLHLSELTSERIPPSEDFTLPERFRLGLTNIVDRPTAEANELKDTEYKEGIAPFLSKMVRYQPRIACFIGLKTGRIMLDHVTRTQTSRSVRPVFAPGLQPYKLIHSTSVEHSRDCSTSETLFYAIPSTSGKTQSYQIPEKVTLFAQLRADLKKVKDGSLSSANFLIIK</sequence>
<dbReference type="OrthoDB" id="565731at2759"/>
<evidence type="ECO:0000313" key="6">
    <source>
        <dbReference type="EMBL" id="KAF9070476.1"/>
    </source>
</evidence>
<feature type="region of interest" description="Disordered" evidence="4">
    <location>
        <begin position="1"/>
        <end position="22"/>
    </location>
</feature>
<dbReference type="EMBL" id="JADNRY010000040">
    <property type="protein sequence ID" value="KAF9070476.1"/>
    <property type="molecule type" value="Genomic_DNA"/>
</dbReference>
<keyword evidence="1" id="KW-0227">DNA damage</keyword>
<proteinExistence type="predicted"/>
<evidence type="ECO:0000256" key="2">
    <source>
        <dbReference type="ARBA" id="ARBA00022801"/>
    </source>
</evidence>
<dbReference type="PANTHER" id="PTHR12159">
    <property type="entry name" value="G/T AND G/U MISMATCH-SPECIFIC DNA GLYCOSYLASE"/>
    <property type="match status" value="1"/>
</dbReference>
<comment type="caution">
    <text evidence="6">The sequence shown here is derived from an EMBL/GenBank/DDBJ whole genome shotgun (WGS) entry which is preliminary data.</text>
</comment>
<accession>A0A9P5PQT4</accession>
<evidence type="ECO:0000256" key="3">
    <source>
        <dbReference type="ARBA" id="ARBA00023204"/>
    </source>
</evidence>
<feature type="domain" description="Uracil-DNA glycosylase-like" evidence="5">
    <location>
        <begin position="135"/>
        <end position="261"/>
    </location>
</feature>
<evidence type="ECO:0000313" key="7">
    <source>
        <dbReference type="Proteomes" id="UP000772434"/>
    </source>
</evidence>
<dbReference type="PANTHER" id="PTHR12159:SF9">
    <property type="entry name" value="G_T MISMATCH-SPECIFIC THYMINE DNA GLYCOSYLASE"/>
    <property type="match status" value="1"/>
</dbReference>
<gene>
    <name evidence="6" type="ORF">BDP27DRAFT_1263636</name>
</gene>
<dbReference type="InterPro" id="IPR036895">
    <property type="entry name" value="Uracil-DNA_glycosylase-like_sf"/>
</dbReference>
<protein>
    <submittedName>
        <fullName evidence="6">Uracil-DNA glycosylase-like protein</fullName>
    </submittedName>
</protein>
<evidence type="ECO:0000259" key="5">
    <source>
        <dbReference type="Pfam" id="PF03167"/>
    </source>
</evidence>
<keyword evidence="7" id="KW-1185">Reference proteome</keyword>
<dbReference type="GO" id="GO:0008263">
    <property type="term" value="F:pyrimidine-specific mismatch base pair DNA N-glycosylase activity"/>
    <property type="evidence" value="ECO:0007669"/>
    <property type="project" value="TreeGrafter"/>
</dbReference>
<evidence type="ECO:0000256" key="4">
    <source>
        <dbReference type="SAM" id="MobiDB-lite"/>
    </source>
</evidence>
<feature type="compositionally biased region" description="Polar residues" evidence="4">
    <location>
        <begin position="50"/>
        <end position="62"/>
    </location>
</feature>
<dbReference type="Proteomes" id="UP000772434">
    <property type="component" value="Unassembled WGS sequence"/>
</dbReference>
<dbReference type="InterPro" id="IPR005122">
    <property type="entry name" value="Uracil-DNA_glycosylase-like"/>
</dbReference>
<dbReference type="CDD" id="cd10028">
    <property type="entry name" value="UDG-F2_TDG_MUG"/>
    <property type="match status" value="1"/>
</dbReference>
<feature type="compositionally biased region" description="Basic residues" evidence="4">
    <location>
        <begin position="104"/>
        <end position="113"/>
    </location>
</feature>
<dbReference type="GO" id="GO:0006285">
    <property type="term" value="P:base-excision repair, AP site formation"/>
    <property type="evidence" value="ECO:0007669"/>
    <property type="project" value="InterPro"/>
</dbReference>
<dbReference type="Gene3D" id="3.40.470.10">
    <property type="entry name" value="Uracil-DNA glycosylase-like domain"/>
    <property type="match status" value="1"/>
</dbReference>